<dbReference type="Proteomes" id="UP001501166">
    <property type="component" value="Unassembled WGS sequence"/>
</dbReference>
<name>A0ABN0XLI0_9LACT</name>
<keyword evidence="1" id="KW-0732">Signal</keyword>
<sequence>MKHTLKFVLLGSLFFLAGCASFTGIRTPKYDGEPISIDEEASQLYADSYQIHPDYTDKYFRYELSETLFDPSEPLSTHGPVILEEGTYVVGEDIEAGRAFMVGEPSNFSADARIFHTGNLTITDEEGLIAFESHFQDYTGIMQAVVDLREGQTIELTGNDPIITVTYEEPDLGSSYLEAEEAIELITGHYEVGEHLEAGTYTIESFAVPRTAAVYRFSQTGEVFTYELNARFSHEPQITQEENENYFKWGLISEEEYEENNDNLLNQVQDKASIELVDGDKLYLPMIHSLVLSKEN</sequence>
<evidence type="ECO:0000313" key="2">
    <source>
        <dbReference type="EMBL" id="GAA0367193.1"/>
    </source>
</evidence>
<comment type="caution">
    <text evidence="2">The sequence shown here is derived from an EMBL/GenBank/DDBJ whole genome shotgun (WGS) entry which is preliminary data.</text>
</comment>
<keyword evidence="3" id="KW-1185">Reference proteome</keyword>
<dbReference type="RefSeq" id="WP_343756066.1">
    <property type="nucleotide sequence ID" value="NZ_BAAACW010000121.1"/>
</dbReference>
<dbReference type="PROSITE" id="PS51257">
    <property type="entry name" value="PROKAR_LIPOPROTEIN"/>
    <property type="match status" value="1"/>
</dbReference>
<proteinExistence type="predicted"/>
<feature type="signal peptide" evidence="1">
    <location>
        <begin position="1"/>
        <end position="17"/>
    </location>
</feature>
<evidence type="ECO:0000256" key="1">
    <source>
        <dbReference type="SAM" id="SignalP"/>
    </source>
</evidence>
<dbReference type="EMBL" id="BAAACW010000121">
    <property type="protein sequence ID" value="GAA0367193.1"/>
    <property type="molecule type" value="Genomic_DNA"/>
</dbReference>
<feature type="chain" id="PRO_5046254256" evidence="1">
    <location>
        <begin position="18"/>
        <end position="296"/>
    </location>
</feature>
<reference evidence="2 3" key="1">
    <citation type="journal article" date="2019" name="Int. J. Syst. Evol. Microbiol.">
        <title>The Global Catalogue of Microorganisms (GCM) 10K type strain sequencing project: providing services to taxonomists for standard genome sequencing and annotation.</title>
        <authorList>
            <consortium name="The Broad Institute Genomics Platform"/>
            <consortium name="The Broad Institute Genome Sequencing Center for Infectious Disease"/>
            <person name="Wu L."/>
            <person name="Ma J."/>
        </authorList>
    </citation>
    <scope>NUCLEOTIDE SEQUENCE [LARGE SCALE GENOMIC DNA]</scope>
    <source>
        <strain evidence="2 3">JCM 12662</strain>
    </source>
</reference>
<gene>
    <name evidence="2" type="ORF">GCM10008932_19000</name>
</gene>
<organism evidence="2 3">
    <name type="scientific">Alkalibacterium iburiense</name>
    <dbReference type="NCBI Taxonomy" id="290589"/>
    <lineage>
        <taxon>Bacteria</taxon>
        <taxon>Bacillati</taxon>
        <taxon>Bacillota</taxon>
        <taxon>Bacilli</taxon>
        <taxon>Lactobacillales</taxon>
        <taxon>Carnobacteriaceae</taxon>
        <taxon>Alkalibacterium</taxon>
    </lineage>
</organism>
<protein>
    <submittedName>
        <fullName evidence="2">Uncharacterized protein</fullName>
    </submittedName>
</protein>
<evidence type="ECO:0000313" key="3">
    <source>
        <dbReference type="Proteomes" id="UP001501166"/>
    </source>
</evidence>
<accession>A0ABN0XLI0</accession>